<comment type="similarity">
    <text evidence="1 6 7">Belongs to the universal ribosomal protein uL23 family.</text>
</comment>
<dbReference type="GO" id="GO:1990904">
    <property type="term" value="C:ribonucleoprotein complex"/>
    <property type="evidence" value="ECO:0007669"/>
    <property type="project" value="UniProtKB-KW"/>
</dbReference>
<evidence type="ECO:0000313" key="9">
    <source>
        <dbReference type="Proteomes" id="UP000886861"/>
    </source>
</evidence>
<dbReference type="Gene3D" id="3.30.70.330">
    <property type="match status" value="1"/>
</dbReference>
<evidence type="ECO:0000313" key="8">
    <source>
        <dbReference type="EMBL" id="HIV00985.1"/>
    </source>
</evidence>
<dbReference type="PANTHER" id="PTHR11620">
    <property type="entry name" value="60S RIBOSOMAL PROTEIN L23A"/>
    <property type="match status" value="1"/>
</dbReference>
<gene>
    <name evidence="6 8" type="primary">rplW</name>
    <name evidence="8" type="ORF">IAA62_00260</name>
</gene>
<evidence type="ECO:0000256" key="7">
    <source>
        <dbReference type="RuleBase" id="RU003934"/>
    </source>
</evidence>
<evidence type="ECO:0000256" key="2">
    <source>
        <dbReference type="ARBA" id="ARBA00022730"/>
    </source>
</evidence>
<dbReference type="InterPro" id="IPR012678">
    <property type="entry name" value="Ribosomal_uL23/eL15/eS24_sf"/>
</dbReference>
<sequence>MNAYEIIKKPLMSEKSYAGIQNKVYTFVVDKRAGKVEIKKAVEEIFKVQVEKVNTLIVKGKTVSRNTKSGVTVGNTGDYKKAIVTLTKDSKPIAFFESLS</sequence>
<keyword evidence="5 6" id="KW-0687">Ribonucleoprotein</keyword>
<dbReference type="InterPro" id="IPR013025">
    <property type="entry name" value="Ribosomal_uL23-like"/>
</dbReference>
<evidence type="ECO:0000256" key="1">
    <source>
        <dbReference type="ARBA" id="ARBA00006700"/>
    </source>
</evidence>
<comment type="caution">
    <text evidence="8">The sequence shown here is derived from an EMBL/GenBank/DDBJ whole genome shotgun (WGS) entry which is preliminary data.</text>
</comment>
<dbReference type="Proteomes" id="UP000886861">
    <property type="component" value="Unassembled WGS sequence"/>
</dbReference>
<dbReference type="GO" id="GO:0006412">
    <property type="term" value="P:translation"/>
    <property type="evidence" value="ECO:0007669"/>
    <property type="project" value="UniProtKB-UniRule"/>
</dbReference>
<dbReference type="GO" id="GO:0003735">
    <property type="term" value="F:structural constituent of ribosome"/>
    <property type="evidence" value="ECO:0007669"/>
    <property type="project" value="InterPro"/>
</dbReference>
<evidence type="ECO:0000256" key="3">
    <source>
        <dbReference type="ARBA" id="ARBA00022884"/>
    </source>
</evidence>
<dbReference type="GO" id="GO:0019843">
    <property type="term" value="F:rRNA binding"/>
    <property type="evidence" value="ECO:0007669"/>
    <property type="project" value="UniProtKB-UniRule"/>
</dbReference>
<evidence type="ECO:0000256" key="6">
    <source>
        <dbReference type="HAMAP-Rule" id="MF_01369"/>
    </source>
</evidence>
<dbReference type="PROSITE" id="PS00050">
    <property type="entry name" value="RIBOSOMAL_L23"/>
    <property type="match status" value="1"/>
</dbReference>
<proteinExistence type="inferred from homology"/>
<reference evidence="8" key="2">
    <citation type="journal article" date="2021" name="PeerJ">
        <title>Extensive microbial diversity within the chicken gut microbiome revealed by metagenomics and culture.</title>
        <authorList>
            <person name="Gilroy R."/>
            <person name="Ravi A."/>
            <person name="Getino M."/>
            <person name="Pursley I."/>
            <person name="Horton D.L."/>
            <person name="Alikhan N.F."/>
            <person name="Baker D."/>
            <person name="Gharbi K."/>
            <person name="Hall N."/>
            <person name="Watson M."/>
            <person name="Adriaenssens E.M."/>
            <person name="Foster-Nyarko E."/>
            <person name="Jarju S."/>
            <person name="Secka A."/>
            <person name="Antonio M."/>
            <person name="Oren A."/>
            <person name="Chaudhuri R.R."/>
            <person name="La Ragione R."/>
            <person name="Hildebrand F."/>
            <person name="Pallen M.J."/>
        </authorList>
    </citation>
    <scope>NUCLEOTIDE SEQUENCE</scope>
    <source>
        <strain evidence="8">CHK186-9395</strain>
    </source>
</reference>
<reference evidence="8" key="1">
    <citation type="submission" date="2020-10" db="EMBL/GenBank/DDBJ databases">
        <authorList>
            <person name="Gilroy R."/>
        </authorList>
    </citation>
    <scope>NUCLEOTIDE SEQUENCE</scope>
    <source>
        <strain evidence="8">CHK186-9395</strain>
    </source>
</reference>
<keyword evidence="2 6" id="KW-0699">rRNA-binding</keyword>
<accession>A0A9D1SY31</accession>
<dbReference type="SUPFAM" id="SSF54189">
    <property type="entry name" value="Ribosomal proteins S24e, L23 and L15e"/>
    <property type="match status" value="1"/>
</dbReference>
<dbReference type="InterPro" id="IPR012677">
    <property type="entry name" value="Nucleotide-bd_a/b_plait_sf"/>
</dbReference>
<keyword evidence="4 6" id="KW-0689">Ribosomal protein</keyword>
<dbReference type="NCBIfam" id="NF004363">
    <property type="entry name" value="PRK05738.2-4"/>
    <property type="match status" value="1"/>
</dbReference>
<comment type="subunit">
    <text evidence="6">Part of the 50S ribosomal subunit. Contacts protein L29, and trigger factor when it is bound to the ribosome.</text>
</comment>
<dbReference type="InterPro" id="IPR001014">
    <property type="entry name" value="Ribosomal_uL23_CS"/>
</dbReference>
<organism evidence="8 9">
    <name type="scientific">Candidatus Caccopulliclostridium gallistercoris</name>
    <dbReference type="NCBI Taxonomy" id="2840719"/>
    <lineage>
        <taxon>Bacteria</taxon>
        <taxon>Bacillati</taxon>
        <taxon>Bacillota</taxon>
        <taxon>Clostridia</taxon>
        <taxon>Candidatus Caccopulliclostridium</taxon>
    </lineage>
</organism>
<dbReference type="HAMAP" id="MF_01369_B">
    <property type="entry name" value="Ribosomal_uL23_B"/>
    <property type="match status" value="1"/>
</dbReference>
<dbReference type="AlphaFoldDB" id="A0A9D1SY31"/>
<evidence type="ECO:0000256" key="5">
    <source>
        <dbReference type="ARBA" id="ARBA00023274"/>
    </source>
</evidence>
<protein>
    <recommendedName>
        <fullName evidence="6">Large ribosomal subunit protein uL23</fullName>
    </recommendedName>
</protein>
<evidence type="ECO:0000256" key="4">
    <source>
        <dbReference type="ARBA" id="ARBA00022980"/>
    </source>
</evidence>
<dbReference type="EMBL" id="DVOJ01000001">
    <property type="protein sequence ID" value="HIV00985.1"/>
    <property type="molecule type" value="Genomic_DNA"/>
</dbReference>
<dbReference type="GO" id="GO:0005840">
    <property type="term" value="C:ribosome"/>
    <property type="evidence" value="ECO:0007669"/>
    <property type="project" value="UniProtKB-KW"/>
</dbReference>
<dbReference type="Pfam" id="PF00276">
    <property type="entry name" value="Ribosomal_L23"/>
    <property type="match status" value="1"/>
</dbReference>
<keyword evidence="3 6" id="KW-0694">RNA-binding</keyword>
<comment type="function">
    <text evidence="6">One of the early assembly proteins it binds 23S rRNA. One of the proteins that surrounds the polypeptide exit tunnel on the outside of the ribosome. Forms the main docking site for trigger factor binding to the ribosome.</text>
</comment>
<name>A0A9D1SY31_9FIRM</name>